<comment type="caution">
    <text evidence="2">The sequence shown here is derived from an EMBL/GenBank/DDBJ whole genome shotgun (WGS) entry which is preliminary data.</text>
</comment>
<feature type="transmembrane region" description="Helical" evidence="1">
    <location>
        <begin position="70"/>
        <end position="90"/>
    </location>
</feature>
<name>A0ABS9E8B1_9HYPH</name>
<gene>
    <name evidence="2" type="ORF">L1I42_07980</name>
</gene>
<dbReference type="RefSeq" id="WP_236113946.1">
    <property type="nucleotide sequence ID" value="NZ_JAKGTI010000001.1"/>
</dbReference>
<accession>A0ABS9E8B1</accession>
<proteinExistence type="predicted"/>
<feature type="transmembrane region" description="Helical" evidence="1">
    <location>
        <begin position="96"/>
        <end position="117"/>
    </location>
</feature>
<organism evidence="2 3">
    <name type="scientific">Maritalea mediterranea</name>
    <dbReference type="NCBI Taxonomy" id="2909667"/>
    <lineage>
        <taxon>Bacteria</taxon>
        <taxon>Pseudomonadati</taxon>
        <taxon>Pseudomonadota</taxon>
        <taxon>Alphaproteobacteria</taxon>
        <taxon>Hyphomicrobiales</taxon>
        <taxon>Devosiaceae</taxon>
        <taxon>Maritalea</taxon>
    </lineage>
</organism>
<keyword evidence="3" id="KW-1185">Reference proteome</keyword>
<protein>
    <submittedName>
        <fullName evidence="2">Uncharacterized protein</fullName>
    </submittedName>
</protein>
<reference evidence="2 3" key="1">
    <citation type="submission" date="2022-01" db="EMBL/GenBank/DDBJ databases">
        <title>Maritalea mediterranea sp. nov., isolated from marine plastic residues from the Malva-rosa beach (Valencia, Spain).</title>
        <authorList>
            <person name="Vidal-Verdu A."/>
            <person name="Molina-Menor E."/>
            <person name="Pascual J."/>
            <person name="Pereto J."/>
            <person name="Porcar M."/>
        </authorList>
    </citation>
    <scope>NUCLEOTIDE SEQUENCE [LARGE SCALE GENOMIC DNA]</scope>
    <source>
        <strain evidence="2 3">P4.10X</strain>
    </source>
</reference>
<keyword evidence="1" id="KW-0812">Transmembrane</keyword>
<sequence>MRDLTKWFFAAGALSALIGMAWGIQMSATNDHTLSPAHGHLNLIGFVTLTIYGIYYALTPGAAKSKLAPIHLGISVLAVIILVPGIAMAISGAGETLAKVGSIVTIATMGLFIFMILRHGVGVKQ</sequence>
<keyword evidence="1" id="KW-1133">Transmembrane helix</keyword>
<keyword evidence="1" id="KW-0472">Membrane</keyword>
<feature type="transmembrane region" description="Helical" evidence="1">
    <location>
        <begin position="39"/>
        <end position="58"/>
    </location>
</feature>
<evidence type="ECO:0000313" key="2">
    <source>
        <dbReference type="EMBL" id="MCF4098424.1"/>
    </source>
</evidence>
<evidence type="ECO:0000256" key="1">
    <source>
        <dbReference type="SAM" id="Phobius"/>
    </source>
</evidence>
<dbReference type="Gene3D" id="1.20.120.1770">
    <property type="match status" value="1"/>
</dbReference>
<evidence type="ECO:0000313" key="3">
    <source>
        <dbReference type="Proteomes" id="UP001201217"/>
    </source>
</evidence>
<dbReference type="Proteomes" id="UP001201217">
    <property type="component" value="Unassembled WGS sequence"/>
</dbReference>
<dbReference type="EMBL" id="JAKGTI010000001">
    <property type="protein sequence ID" value="MCF4098424.1"/>
    <property type="molecule type" value="Genomic_DNA"/>
</dbReference>